<dbReference type="EnsemblMetazoa" id="SMAR006303-RA">
    <property type="protein sequence ID" value="SMAR006303-PA"/>
    <property type="gene ID" value="SMAR006303"/>
</dbReference>
<reference evidence="2" key="2">
    <citation type="submission" date="2015-02" db="UniProtKB">
        <authorList>
            <consortium name="EnsemblMetazoa"/>
        </authorList>
    </citation>
    <scope>IDENTIFICATION</scope>
</reference>
<name>T1IYJ2_STRMM</name>
<feature type="chain" id="PRO_5004579700" evidence="1">
    <location>
        <begin position="22"/>
        <end position="91"/>
    </location>
</feature>
<evidence type="ECO:0000256" key="1">
    <source>
        <dbReference type="SAM" id="SignalP"/>
    </source>
</evidence>
<dbReference type="EMBL" id="JH431683">
    <property type="status" value="NOT_ANNOTATED_CDS"/>
    <property type="molecule type" value="Genomic_DNA"/>
</dbReference>
<organism evidence="2 3">
    <name type="scientific">Strigamia maritima</name>
    <name type="common">European centipede</name>
    <name type="synonym">Geophilus maritimus</name>
    <dbReference type="NCBI Taxonomy" id="126957"/>
    <lineage>
        <taxon>Eukaryota</taxon>
        <taxon>Metazoa</taxon>
        <taxon>Ecdysozoa</taxon>
        <taxon>Arthropoda</taxon>
        <taxon>Myriapoda</taxon>
        <taxon>Chilopoda</taxon>
        <taxon>Pleurostigmophora</taxon>
        <taxon>Geophilomorpha</taxon>
        <taxon>Linotaeniidae</taxon>
        <taxon>Strigamia</taxon>
    </lineage>
</organism>
<dbReference type="HOGENOM" id="CLU_2429868_0_0_1"/>
<evidence type="ECO:0000313" key="3">
    <source>
        <dbReference type="Proteomes" id="UP000014500"/>
    </source>
</evidence>
<feature type="signal peptide" evidence="1">
    <location>
        <begin position="1"/>
        <end position="21"/>
    </location>
</feature>
<protein>
    <submittedName>
        <fullName evidence="2">Uncharacterized protein</fullName>
    </submittedName>
</protein>
<proteinExistence type="predicted"/>
<keyword evidence="1" id="KW-0732">Signal</keyword>
<keyword evidence="3" id="KW-1185">Reference proteome</keyword>
<reference evidence="3" key="1">
    <citation type="submission" date="2011-05" db="EMBL/GenBank/DDBJ databases">
        <authorList>
            <person name="Richards S.R."/>
            <person name="Qu J."/>
            <person name="Jiang H."/>
            <person name="Jhangiani S.N."/>
            <person name="Agravi P."/>
            <person name="Goodspeed R."/>
            <person name="Gross S."/>
            <person name="Mandapat C."/>
            <person name="Jackson L."/>
            <person name="Mathew T."/>
            <person name="Pu L."/>
            <person name="Thornton R."/>
            <person name="Saada N."/>
            <person name="Wilczek-Boney K.B."/>
            <person name="Lee S."/>
            <person name="Kovar C."/>
            <person name="Wu Y."/>
            <person name="Scherer S.E."/>
            <person name="Worley K.C."/>
            <person name="Muzny D.M."/>
            <person name="Gibbs R."/>
        </authorList>
    </citation>
    <scope>NUCLEOTIDE SEQUENCE</scope>
    <source>
        <strain evidence="3">Brora</strain>
    </source>
</reference>
<evidence type="ECO:0000313" key="2">
    <source>
        <dbReference type="EnsemblMetazoa" id="SMAR006303-PA"/>
    </source>
</evidence>
<accession>T1IYJ2</accession>
<dbReference type="Proteomes" id="UP000014500">
    <property type="component" value="Unassembled WGS sequence"/>
</dbReference>
<dbReference type="AlphaFoldDB" id="T1IYJ2"/>
<sequence>MKQSQLLIVVCFIAMLSIVTAFPNRGGGEYPTGGYTMGSNSGSLFKIPPIKFPTLPIPSFFVSFPPVHDDYGGYRRRFLGFIIKSNHHLAF</sequence>